<organism evidence="4 5">
    <name type="scientific">Pisolithus tinctorius Marx 270</name>
    <dbReference type="NCBI Taxonomy" id="870435"/>
    <lineage>
        <taxon>Eukaryota</taxon>
        <taxon>Fungi</taxon>
        <taxon>Dikarya</taxon>
        <taxon>Basidiomycota</taxon>
        <taxon>Agaricomycotina</taxon>
        <taxon>Agaricomycetes</taxon>
        <taxon>Agaricomycetidae</taxon>
        <taxon>Boletales</taxon>
        <taxon>Sclerodermatineae</taxon>
        <taxon>Pisolithaceae</taxon>
        <taxon>Pisolithus</taxon>
    </lineage>
</organism>
<reference evidence="4 5" key="1">
    <citation type="submission" date="2014-04" db="EMBL/GenBank/DDBJ databases">
        <authorList>
            <consortium name="DOE Joint Genome Institute"/>
            <person name="Kuo A."/>
            <person name="Kohler A."/>
            <person name="Costa M.D."/>
            <person name="Nagy L.G."/>
            <person name="Floudas D."/>
            <person name="Copeland A."/>
            <person name="Barry K.W."/>
            <person name="Cichocki N."/>
            <person name="Veneault-Fourrey C."/>
            <person name="LaButti K."/>
            <person name="Lindquist E.A."/>
            <person name="Lipzen A."/>
            <person name="Lundell T."/>
            <person name="Morin E."/>
            <person name="Murat C."/>
            <person name="Sun H."/>
            <person name="Tunlid A."/>
            <person name="Henrissat B."/>
            <person name="Grigoriev I.V."/>
            <person name="Hibbett D.S."/>
            <person name="Martin F."/>
            <person name="Nordberg H.P."/>
            <person name="Cantor M.N."/>
            <person name="Hua S.X."/>
        </authorList>
    </citation>
    <scope>NUCLEOTIDE SEQUENCE [LARGE SCALE GENOMIC DNA]</scope>
    <source>
        <strain evidence="4 5">Marx 270</strain>
    </source>
</reference>
<dbReference type="Proteomes" id="UP000054217">
    <property type="component" value="Unassembled WGS sequence"/>
</dbReference>
<name>A0A0C3KRP4_PISTI</name>
<dbReference type="InterPro" id="IPR006073">
    <property type="entry name" value="GTP-bd"/>
</dbReference>
<proteinExistence type="predicted"/>
<keyword evidence="2" id="KW-1133">Transmembrane helix</keyword>
<feature type="region of interest" description="Disordered" evidence="1">
    <location>
        <begin position="110"/>
        <end position="130"/>
    </location>
</feature>
<dbReference type="GO" id="GO:0005525">
    <property type="term" value="F:GTP binding"/>
    <property type="evidence" value="ECO:0007669"/>
    <property type="project" value="InterPro"/>
</dbReference>
<dbReference type="OrthoDB" id="391988at2759"/>
<keyword evidence="5" id="KW-1185">Reference proteome</keyword>
<feature type="transmembrane region" description="Helical" evidence="2">
    <location>
        <begin position="487"/>
        <end position="509"/>
    </location>
</feature>
<dbReference type="InterPro" id="IPR027417">
    <property type="entry name" value="P-loop_NTPase"/>
</dbReference>
<keyword evidence="2" id="KW-0812">Transmembrane</keyword>
<evidence type="ECO:0000313" key="5">
    <source>
        <dbReference type="Proteomes" id="UP000054217"/>
    </source>
</evidence>
<feature type="compositionally biased region" description="Polar residues" evidence="1">
    <location>
        <begin position="121"/>
        <end position="130"/>
    </location>
</feature>
<feature type="domain" description="G" evidence="3">
    <location>
        <begin position="179"/>
        <end position="306"/>
    </location>
</feature>
<gene>
    <name evidence="4" type="ORF">M404DRAFT_994169</name>
</gene>
<evidence type="ECO:0000259" key="3">
    <source>
        <dbReference type="Pfam" id="PF01926"/>
    </source>
</evidence>
<dbReference type="AlphaFoldDB" id="A0A0C3KRP4"/>
<dbReference type="InParanoid" id="A0A0C3KRP4"/>
<accession>A0A0C3KRP4</accession>
<evidence type="ECO:0000256" key="2">
    <source>
        <dbReference type="SAM" id="Phobius"/>
    </source>
</evidence>
<keyword evidence="2" id="KW-0472">Membrane</keyword>
<sequence length="627" mass="69824">MSLPLQLSYIALEGAKDVKSVELNINGTAYPIPRSQQRSDAFRKDLDEPLTFAAGQLTISVGRKKSLLRFWHQPPFETFAINLGDVLSRLEGHETGRVTRHPRIRIQTQIASRVPNPNPSSPADTGSLQPNADKSVVVRSVPTHVALGSTGTSGPSNSEGLQPTTQELIDICPRCNNFRVLVVGKSGVGKSTLINRIFGLEVAHVAKDRPGQAAIEKELISQENNRFILHDSRGFEPAEGSNYDVVKSFIEERKRMPDVKDQLHTVWLCFQVLKYGERLLEDGVEAFLREANEALGNIPTIVVFTKYDRLVSFVRKKKSADPEAEAKRYLQTYCIEPIQDFTGGTNISHVATSSKHKCERGLEELINLTQEKVSKNFASPGNAVSPVHLAAVGAQRMLPTLKVELSIEALASSANFQGYTMLNCLRVIHTDIVLVWNFYDLDDYLNSSEFLNLMMSMVETVDAATRPTAEPAPLGRSDTFASNPIPLLTLAPVVLPFAACVILVTWAYETYQRLQRAHQKFMAYIVDLTHVLEILFLHTAEAKGKKLTRRAIKLAFKAYYESSWRRNVHTDIRLFEGRIGAQDPILEKITFLISSADAEANVRAAIEGLPPFDSEVDEEWDDGQQGR</sequence>
<dbReference type="Pfam" id="PF01926">
    <property type="entry name" value="MMR_HSR1"/>
    <property type="match status" value="1"/>
</dbReference>
<protein>
    <recommendedName>
        <fullName evidence="3">G domain-containing protein</fullName>
    </recommendedName>
</protein>
<dbReference type="Gene3D" id="3.40.50.300">
    <property type="entry name" value="P-loop containing nucleotide triphosphate hydrolases"/>
    <property type="match status" value="1"/>
</dbReference>
<dbReference type="HOGENOM" id="CLU_023805_2_2_1"/>
<dbReference type="SUPFAM" id="SSF52540">
    <property type="entry name" value="P-loop containing nucleoside triphosphate hydrolases"/>
    <property type="match status" value="1"/>
</dbReference>
<dbReference type="EMBL" id="KN831948">
    <property type="protein sequence ID" value="KIO12217.1"/>
    <property type="molecule type" value="Genomic_DNA"/>
</dbReference>
<evidence type="ECO:0000313" key="4">
    <source>
        <dbReference type="EMBL" id="KIO12217.1"/>
    </source>
</evidence>
<evidence type="ECO:0000256" key="1">
    <source>
        <dbReference type="SAM" id="MobiDB-lite"/>
    </source>
</evidence>
<reference evidence="5" key="2">
    <citation type="submission" date="2015-01" db="EMBL/GenBank/DDBJ databases">
        <title>Evolutionary Origins and Diversification of the Mycorrhizal Mutualists.</title>
        <authorList>
            <consortium name="DOE Joint Genome Institute"/>
            <consortium name="Mycorrhizal Genomics Consortium"/>
            <person name="Kohler A."/>
            <person name="Kuo A."/>
            <person name="Nagy L.G."/>
            <person name="Floudas D."/>
            <person name="Copeland A."/>
            <person name="Barry K.W."/>
            <person name="Cichocki N."/>
            <person name="Veneault-Fourrey C."/>
            <person name="LaButti K."/>
            <person name="Lindquist E.A."/>
            <person name="Lipzen A."/>
            <person name="Lundell T."/>
            <person name="Morin E."/>
            <person name="Murat C."/>
            <person name="Riley R."/>
            <person name="Ohm R."/>
            <person name="Sun H."/>
            <person name="Tunlid A."/>
            <person name="Henrissat B."/>
            <person name="Grigoriev I.V."/>
            <person name="Hibbett D.S."/>
            <person name="Martin F."/>
        </authorList>
    </citation>
    <scope>NUCLEOTIDE SEQUENCE [LARGE SCALE GENOMIC DNA]</scope>
    <source>
        <strain evidence="5">Marx 270</strain>
    </source>
</reference>